<evidence type="ECO:0000313" key="8">
    <source>
        <dbReference type="Proteomes" id="UP001216139"/>
    </source>
</evidence>
<evidence type="ECO:0000256" key="5">
    <source>
        <dbReference type="SAM" id="SignalP"/>
    </source>
</evidence>
<evidence type="ECO:0000256" key="3">
    <source>
        <dbReference type="ARBA" id="ARBA00022553"/>
    </source>
</evidence>
<keyword evidence="3" id="KW-0597">Phosphoprotein</keyword>
<feature type="transmembrane region" description="Helical" evidence="4">
    <location>
        <begin position="180"/>
        <end position="201"/>
    </location>
</feature>
<dbReference type="Gene3D" id="1.10.287.130">
    <property type="match status" value="1"/>
</dbReference>
<dbReference type="Gene3D" id="2.60.40.2380">
    <property type="match status" value="1"/>
</dbReference>
<dbReference type="InterPro" id="IPR004358">
    <property type="entry name" value="Sig_transdc_His_kin-like_C"/>
</dbReference>
<evidence type="ECO:0000256" key="1">
    <source>
        <dbReference type="ARBA" id="ARBA00000085"/>
    </source>
</evidence>
<feature type="transmembrane region" description="Helical" evidence="4">
    <location>
        <begin position="208"/>
        <end position="226"/>
    </location>
</feature>
<evidence type="ECO:0000259" key="6">
    <source>
        <dbReference type="PROSITE" id="PS50109"/>
    </source>
</evidence>
<keyword evidence="5" id="KW-0732">Signal</keyword>
<dbReference type="InterPro" id="IPR003661">
    <property type="entry name" value="HisK_dim/P_dom"/>
</dbReference>
<organism evidence="7 8">
    <name type="scientific">Mucilaginibacter jinjuensis</name>
    <dbReference type="NCBI Taxonomy" id="1176721"/>
    <lineage>
        <taxon>Bacteria</taxon>
        <taxon>Pseudomonadati</taxon>
        <taxon>Bacteroidota</taxon>
        <taxon>Sphingobacteriia</taxon>
        <taxon>Sphingobacteriales</taxon>
        <taxon>Sphingobacteriaceae</taxon>
        <taxon>Mucilaginibacter</taxon>
    </lineage>
</organism>
<dbReference type="Pfam" id="PF07695">
    <property type="entry name" value="7TMR-DISM_7TM"/>
    <property type="match status" value="1"/>
</dbReference>
<keyword evidence="4" id="KW-1133">Transmembrane helix</keyword>
<dbReference type="InterPro" id="IPR011623">
    <property type="entry name" value="7TMR_DISM_rcpt_extracell_dom1"/>
</dbReference>
<evidence type="ECO:0000313" key="7">
    <source>
        <dbReference type="EMBL" id="WCT14515.1"/>
    </source>
</evidence>
<dbReference type="InterPro" id="IPR005467">
    <property type="entry name" value="His_kinase_dom"/>
</dbReference>
<feature type="signal peptide" evidence="5">
    <location>
        <begin position="1"/>
        <end position="19"/>
    </location>
</feature>
<keyword evidence="8" id="KW-1185">Reference proteome</keyword>
<dbReference type="CDD" id="cd00082">
    <property type="entry name" value="HisKA"/>
    <property type="match status" value="1"/>
</dbReference>
<dbReference type="SUPFAM" id="SSF55874">
    <property type="entry name" value="ATPase domain of HSP90 chaperone/DNA topoisomerase II/histidine kinase"/>
    <property type="match status" value="1"/>
</dbReference>
<dbReference type="Proteomes" id="UP001216139">
    <property type="component" value="Chromosome"/>
</dbReference>
<dbReference type="PROSITE" id="PS50109">
    <property type="entry name" value="HIS_KIN"/>
    <property type="match status" value="1"/>
</dbReference>
<name>A0ABY7TEQ5_9SPHI</name>
<dbReference type="EMBL" id="CP117167">
    <property type="protein sequence ID" value="WCT14515.1"/>
    <property type="molecule type" value="Genomic_DNA"/>
</dbReference>
<feature type="transmembrane region" description="Helical" evidence="4">
    <location>
        <begin position="363"/>
        <end position="380"/>
    </location>
</feature>
<feature type="chain" id="PRO_5047076944" description="histidine kinase" evidence="5">
    <location>
        <begin position="20"/>
        <end position="711"/>
    </location>
</feature>
<reference evidence="7 8" key="1">
    <citation type="submission" date="2023-02" db="EMBL/GenBank/DDBJ databases">
        <title>Genome sequence of Mucilaginibacter jinjuensis strain KACC 16571.</title>
        <authorList>
            <person name="Kim S."/>
            <person name="Heo J."/>
            <person name="Kwon S.-W."/>
        </authorList>
    </citation>
    <scope>NUCLEOTIDE SEQUENCE [LARGE SCALE GENOMIC DNA]</scope>
    <source>
        <strain evidence="7 8">KACC 16571</strain>
    </source>
</reference>
<dbReference type="InterPro" id="IPR036097">
    <property type="entry name" value="HisK_dim/P_sf"/>
</dbReference>
<dbReference type="InterPro" id="IPR011622">
    <property type="entry name" value="7TMR_DISM_rcpt_extracell_dom2"/>
</dbReference>
<feature type="domain" description="Histidine kinase" evidence="6">
    <location>
        <begin position="462"/>
        <end position="710"/>
    </location>
</feature>
<keyword evidence="4" id="KW-0472">Membrane</keyword>
<dbReference type="PANTHER" id="PTHR43065">
    <property type="entry name" value="SENSOR HISTIDINE KINASE"/>
    <property type="match status" value="1"/>
</dbReference>
<dbReference type="SMART" id="SM00387">
    <property type="entry name" value="HATPase_c"/>
    <property type="match status" value="1"/>
</dbReference>
<protein>
    <recommendedName>
        <fullName evidence="2">histidine kinase</fullName>
        <ecNumber evidence="2">2.7.13.3</ecNumber>
    </recommendedName>
</protein>
<dbReference type="SMART" id="SM00388">
    <property type="entry name" value="HisKA"/>
    <property type="match status" value="1"/>
</dbReference>
<dbReference type="InterPro" id="IPR003594">
    <property type="entry name" value="HATPase_dom"/>
</dbReference>
<dbReference type="Gene3D" id="3.30.565.10">
    <property type="entry name" value="Histidine kinase-like ATPase, C-terminal domain"/>
    <property type="match status" value="1"/>
</dbReference>
<evidence type="ECO:0000256" key="4">
    <source>
        <dbReference type="SAM" id="Phobius"/>
    </source>
</evidence>
<sequence length="711" mass="80682">MKGFLVLLFLLFQSAIVYALDTLSVNEGDSKFIAHNYYSILNDPDGTFQIRDVAKSTKFHYTDQSLPFINYSTKVIWLKLILKNKTTQPFVPISITSSVIDNFDLYFKYPNSEEFVHLDSNSPHSHLNQFEQNLIHINCIIYPDSSRTIYLRIKSAVNTVIPIQAYSANEFLQSASMQNIAMGGFMGVIIIMAIYNLLLLFIVKDISYLYYVLYIIFLGFNQMLLKGYGLNFITHDKIIINNIILPITRVLFGYSILMFVYEFLQIKSSSKALNWFYAFLFLLYTSALVAVIFGRTHLAYNIISISALTISISLISIGITLYLKGFKPAKYFMFGWTLFFLSIIFSVARNQGLINYNTFTGNIILYGSALELILFSAALADKINFYRRQKTESQLAALTIALENERLITEQNLILENRVNIRTRELIESNQNLSRSIENQKAAQMQLVDTEKMASLGQLTAGIAHEINNPINFVSSNVNPLRLDFIEVFNLIDKYTELEQDPQNEELRTQILQYRNQIDIKYIQEEILTLLEGIEEGASRTKEIVDSLRTFSRTDEQSLKLADINKAVLNTLVILRSTTPTYIAITPVLNKLPPINCYPGKIGQVLINVLTNAIQAIKSKPVHHDENISITTNDHQNYISIEITDTGPGMPAEVKQRIYEPFFTTKDVGEGTGLGLSIVFGIIEKHRGTIDVISEPGQGTSFLIKLPKDLV</sequence>
<dbReference type="SUPFAM" id="SSF47384">
    <property type="entry name" value="Homodimeric domain of signal transducing histidine kinase"/>
    <property type="match status" value="1"/>
</dbReference>
<dbReference type="PRINTS" id="PR00344">
    <property type="entry name" value="BCTRLSENSOR"/>
</dbReference>
<gene>
    <name evidence="7" type="ORF">PQO05_11280</name>
</gene>
<keyword evidence="4" id="KW-0812">Transmembrane</keyword>
<feature type="transmembrane region" description="Helical" evidence="4">
    <location>
        <begin position="330"/>
        <end position="348"/>
    </location>
</feature>
<dbReference type="EC" id="2.7.13.3" evidence="2"/>
<accession>A0ABY7TEQ5</accession>
<evidence type="ECO:0000256" key="2">
    <source>
        <dbReference type="ARBA" id="ARBA00012438"/>
    </source>
</evidence>
<dbReference type="Pfam" id="PF02518">
    <property type="entry name" value="HATPase_c"/>
    <property type="match status" value="1"/>
</dbReference>
<dbReference type="InterPro" id="IPR036890">
    <property type="entry name" value="HATPase_C_sf"/>
</dbReference>
<comment type="catalytic activity">
    <reaction evidence="1">
        <text>ATP + protein L-histidine = ADP + protein N-phospho-L-histidine.</text>
        <dbReference type="EC" id="2.7.13.3"/>
    </reaction>
</comment>
<feature type="transmembrane region" description="Helical" evidence="4">
    <location>
        <begin position="299"/>
        <end position="323"/>
    </location>
</feature>
<feature type="transmembrane region" description="Helical" evidence="4">
    <location>
        <begin position="238"/>
        <end position="261"/>
    </location>
</feature>
<dbReference type="PANTHER" id="PTHR43065:SF50">
    <property type="entry name" value="HISTIDINE KINASE"/>
    <property type="match status" value="1"/>
</dbReference>
<feature type="transmembrane region" description="Helical" evidence="4">
    <location>
        <begin position="273"/>
        <end position="293"/>
    </location>
</feature>
<dbReference type="RefSeq" id="WP_273633016.1">
    <property type="nucleotide sequence ID" value="NZ_CP117167.1"/>
</dbReference>
<proteinExistence type="predicted"/>
<dbReference type="Pfam" id="PF07696">
    <property type="entry name" value="7TMR-DISMED2"/>
    <property type="match status" value="1"/>
</dbReference>